<comment type="caution">
    <text evidence="1">The sequence shown here is derived from an EMBL/GenBank/DDBJ whole genome shotgun (WGS) entry which is preliminary data.</text>
</comment>
<gene>
    <name evidence="1" type="ORF">FZC74_14945</name>
</gene>
<name>A0AA94WP30_9BACI</name>
<dbReference type="AlphaFoldDB" id="A0AA94WP30"/>
<reference evidence="1 2" key="1">
    <citation type="submission" date="2019-08" db="EMBL/GenBank/DDBJ databases">
        <title>Bacillus genomes from the desert of Cuatro Cienegas, Coahuila.</title>
        <authorList>
            <person name="Olmedo-Alvarez G."/>
        </authorList>
    </citation>
    <scope>NUCLEOTIDE SEQUENCE [LARGE SCALE GENOMIC DNA]</scope>
    <source>
        <strain evidence="1 2">CH88_3T</strain>
    </source>
</reference>
<organism evidence="1 2">
    <name type="scientific">Sutcliffiella horikoshii</name>
    <dbReference type="NCBI Taxonomy" id="79883"/>
    <lineage>
        <taxon>Bacteria</taxon>
        <taxon>Bacillati</taxon>
        <taxon>Bacillota</taxon>
        <taxon>Bacilli</taxon>
        <taxon>Bacillales</taxon>
        <taxon>Bacillaceae</taxon>
        <taxon>Sutcliffiella</taxon>
    </lineage>
</organism>
<evidence type="ECO:0000313" key="2">
    <source>
        <dbReference type="Proteomes" id="UP000323393"/>
    </source>
</evidence>
<protein>
    <submittedName>
        <fullName evidence="1">Uncharacterized protein</fullName>
    </submittedName>
</protein>
<proteinExistence type="predicted"/>
<dbReference type="EMBL" id="VTEU01000006">
    <property type="protein sequence ID" value="TYS57724.1"/>
    <property type="molecule type" value="Genomic_DNA"/>
</dbReference>
<accession>A0AA94WP30</accession>
<evidence type="ECO:0000313" key="1">
    <source>
        <dbReference type="EMBL" id="TYS57724.1"/>
    </source>
</evidence>
<dbReference type="RefSeq" id="WP_148966450.1">
    <property type="nucleotide sequence ID" value="NZ_VTEU01000006.1"/>
</dbReference>
<dbReference type="Proteomes" id="UP000323393">
    <property type="component" value="Unassembled WGS sequence"/>
</dbReference>
<sequence>MTNAALNLLAKEVVRTTKPSWEKEKQSYFYSLSKILVSEIEYNYDHNAFGDKEYIKKLMQIKLDKLLDEK</sequence>